<keyword evidence="3" id="KW-0862">Zinc</keyword>
<evidence type="ECO:0000256" key="5">
    <source>
        <dbReference type="SAM" id="MobiDB-lite"/>
    </source>
</evidence>
<dbReference type="GO" id="GO:0008270">
    <property type="term" value="F:zinc ion binding"/>
    <property type="evidence" value="ECO:0007669"/>
    <property type="project" value="UniProtKB-KW"/>
</dbReference>
<evidence type="ECO:0000256" key="2">
    <source>
        <dbReference type="ARBA" id="ARBA00022771"/>
    </source>
</evidence>
<evidence type="ECO:0000256" key="3">
    <source>
        <dbReference type="ARBA" id="ARBA00022833"/>
    </source>
</evidence>
<accession>A0AAD8RM70</accession>
<name>A0AAD8RM70_LOLMU</name>
<evidence type="ECO:0000313" key="7">
    <source>
        <dbReference type="EMBL" id="KAK1627563.1"/>
    </source>
</evidence>
<protein>
    <recommendedName>
        <fullName evidence="6">RING-type domain-containing protein</fullName>
    </recommendedName>
</protein>
<proteinExistence type="predicted"/>
<dbReference type="Proteomes" id="UP001231189">
    <property type="component" value="Unassembled WGS sequence"/>
</dbReference>
<evidence type="ECO:0000259" key="6">
    <source>
        <dbReference type="PROSITE" id="PS50089"/>
    </source>
</evidence>
<dbReference type="InterPro" id="IPR051834">
    <property type="entry name" value="RING_finger_E3_ligase"/>
</dbReference>
<dbReference type="Pfam" id="PF13639">
    <property type="entry name" value="zf-RING_2"/>
    <property type="match status" value="1"/>
</dbReference>
<dbReference type="PROSITE" id="PS50089">
    <property type="entry name" value="ZF_RING_2"/>
    <property type="match status" value="1"/>
</dbReference>
<organism evidence="7 8">
    <name type="scientific">Lolium multiflorum</name>
    <name type="common">Italian ryegrass</name>
    <name type="synonym">Lolium perenne subsp. multiflorum</name>
    <dbReference type="NCBI Taxonomy" id="4521"/>
    <lineage>
        <taxon>Eukaryota</taxon>
        <taxon>Viridiplantae</taxon>
        <taxon>Streptophyta</taxon>
        <taxon>Embryophyta</taxon>
        <taxon>Tracheophyta</taxon>
        <taxon>Spermatophyta</taxon>
        <taxon>Magnoliopsida</taxon>
        <taxon>Liliopsida</taxon>
        <taxon>Poales</taxon>
        <taxon>Poaceae</taxon>
        <taxon>BOP clade</taxon>
        <taxon>Pooideae</taxon>
        <taxon>Poodae</taxon>
        <taxon>Poeae</taxon>
        <taxon>Poeae Chloroplast Group 2 (Poeae type)</taxon>
        <taxon>Loliodinae</taxon>
        <taxon>Loliinae</taxon>
        <taxon>Lolium</taxon>
    </lineage>
</organism>
<dbReference type="PANTHER" id="PTHR45931:SF23">
    <property type="entry name" value="OS12G0134500 PROTEIN"/>
    <property type="match status" value="1"/>
</dbReference>
<feature type="compositionally biased region" description="Basic and acidic residues" evidence="5">
    <location>
        <begin position="8"/>
        <end position="25"/>
    </location>
</feature>
<keyword evidence="1" id="KW-0479">Metal-binding</keyword>
<dbReference type="EMBL" id="JAUUTY010000005">
    <property type="protein sequence ID" value="KAK1627563.1"/>
    <property type="molecule type" value="Genomic_DNA"/>
</dbReference>
<dbReference type="GO" id="GO:0005634">
    <property type="term" value="C:nucleus"/>
    <property type="evidence" value="ECO:0007669"/>
    <property type="project" value="TreeGrafter"/>
</dbReference>
<dbReference type="GO" id="GO:0061630">
    <property type="term" value="F:ubiquitin protein ligase activity"/>
    <property type="evidence" value="ECO:0007669"/>
    <property type="project" value="TreeGrafter"/>
</dbReference>
<sequence length="166" mass="20135">MAEMIMNESRRRLMEEDPIADEERRQRRRRYGGWTEEALDEDDRERARYRLRMLEAYRQLDEVNAREREEEEERKRWDPASRKAMLAMPLPVVGETREQDCAICLEEFVDGGKKLRMMPCSHSFHQRCIFEWLRRGRRCPICRYELPSVREDYLLYQQQQAAASVS</sequence>
<feature type="region of interest" description="Disordered" evidence="5">
    <location>
        <begin position="1"/>
        <end position="31"/>
    </location>
</feature>
<reference evidence="7" key="1">
    <citation type="submission" date="2023-07" db="EMBL/GenBank/DDBJ databases">
        <title>A chromosome-level genome assembly of Lolium multiflorum.</title>
        <authorList>
            <person name="Chen Y."/>
            <person name="Copetti D."/>
            <person name="Kolliker R."/>
            <person name="Studer B."/>
        </authorList>
    </citation>
    <scope>NUCLEOTIDE SEQUENCE</scope>
    <source>
        <strain evidence="7">02402/16</strain>
        <tissue evidence="7">Leaf</tissue>
    </source>
</reference>
<dbReference type="GO" id="GO:0006511">
    <property type="term" value="P:ubiquitin-dependent protein catabolic process"/>
    <property type="evidence" value="ECO:0007669"/>
    <property type="project" value="TreeGrafter"/>
</dbReference>
<dbReference type="InterPro" id="IPR001841">
    <property type="entry name" value="Znf_RING"/>
</dbReference>
<gene>
    <name evidence="7" type="ORF">QYE76_001878</name>
</gene>
<dbReference type="Gene3D" id="3.30.40.10">
    <property type="entry name" value="Zinc/RING finger domain, C3HC4 (zinc finger)"/>
    <property type="match status" value="1"/>
</dbReference>
<comment type="caution">
    <text evidence="7">The sequence shown here is derived from an EMBL/GenBank/DDBJ whole genome shotgun (WGS) entry which is preliminary data.</text>
</comment>
<dbReference type="SMART" id="SM00184">
    <property type="entry name" value="RING"/>
    <property type="match status" value="1"/>
</dbReference>
<keyword evidence="8" id="KW-1185">Reference proteome</keyword>
<feature type="domain" description="RING-type" evidence="6">
    <location>
        <begin position="101"/>
        <end position="143"/>
    </location>
</feature>
<evidence type="ECO:0000256" key="4">
    <source>
        <dbReference type="PROSITE-ProRule" id="PRU00175"/>
    </source>
</evidence>
<dbReference type="AlphaFoldDB" id="A0AAD8RM70"/>
<dbReference type="PANTHER" id="PTHR45931">
    <property type="entry name" value="SI:CH211-59O9.10"/>
    <property type="match status" value="1"/>
</dbReference>
<evidence type="ECO:0000313" key="8">
    <source>
        <dbReference type="Proteomes" id="UP001231189"/>
    </source>
</evidence>
<dbReference type="InterPro" id="IPR013083">
    <property type="entry name" value="Znf_RING/FYVE/PHD"/>
</dbReference>
<evidence type="ECO:0000256" key="1">
    <source>
        <dbReference type="ARBA" id="ARBA00022723"/>
    </source>
</evidence>
<dbReference type="SUPFAM" id="SSF57850">
    <property type="entry name" value="RING/U-box"/>
    <property type="match status" value="1"/>
</dbReference>
<keyword evidence="2 4" id="KW-0863">Zinc-finger</keyword>